<name>A0ABY7T8X9_9SPHI</name>
<keyword evidence="1" id="KW-0732">Signal</keyword>
<feature type="signal peptide" evidence="1">
    <location>
        <begin position="1"/>
        <end position="21"/>
    </location>
</feature>
<organism evidence="2 3">
    <name type="scientific">Mucilaginibacter jinjuensis</name>
    <dbReference type="NCBI Taxonomy" id="1176721"/>
    <lineage>
        <taxon>Bacteria</taxon>
        <taxon>Pseudomonadati</taxon>
        <taxon>Bacteroidota</taxon>
        <taxon>Sphingobacteriia</taxon>
        <taxon>Sphingobacteriales</taxon>
        <taxon>Sphingobacteriaceae</taxon>
        <taxon>Mucilaginibacter</taxon>
    </lineage>
</organism>
<dbReference type="RefSeq" id="WP_273631208.1">
    <property type="nucleotide sequence ID" value="NZ_CP117167.1"/>
</dbReference>
<sequence length="344" mass="39302">MNKKLYLVLSLFFLSVLGAKAQGSLDIHFNGFSFFDNREYKAFTERSRTYSGTRAELDLGVNLDSTNHFIFGANGIHEYGAQPFFLKVDPVAYYSHETHKWLFDAGMFPRDGLVTQIPRAMFNDTLLYYRPNIEGLLTRYQTKYGYQTLFIDWVSRQTAVDREQFIFGMLGKYLPNPTGPFYIMNYFTMLHDAGPAVSIPGDHIRDNGAAQIRGGLNFKQTTFDSLSVEAGGMISLERTRVNDGGGFKIPKGFVASVYAGLHRFAFFDEFYAGQGHHITYGDAFYEKKMYNRLDIIYSPFLFKGITGQFIVSLMQSPGQWGDSQQAFRLKYDIGRKKLVKFKTE</sequence>
<keyword evidence="3" id="KW-1185">Reference proteome</keyword>
<proteinExistence type="predicted"/>
<evidence type="ECO:0000313" key="2">
    <source>
        <dbReference type="EMBL" id="WCT12935.1"/>
    </source>
</evidence>
<evidence type="ECO:0008006" key="4">
    <source>
        <dbReference type="Google" id="ProtNLM"/>
    </source>
</evidence>
<dbReference type="Proteomes" id="UP001216139">
    <property type="component" value="Chromosome"/>
</dbReference>
<dbReference type="EMBL" id="CP117167">
    <property type="protein sequence ID" value="WCT12935.1"/>
    <property type="molecule type" value="Genomic_DNA"/>
</dbReference>
<evidence type="ECO:0000256" key="1">
    <source>
        <dbReference type="SAM" id="SignalP"/>
    </source>
</evidence>
<evidence type="ECO:0000313" key="3">
    <source>
        <dbReference type="Proteomes" id="UP001216139"/>
    </source>
</evidence>
<reference evidence="2 3" key="1">
    <citation type="submission" date="2023-02" db="EMBL/GenBank/DDBJ databases">
        <title>Genome sequence of Mucilaginibacter jinjuensis strain KACC 16571.</title>
        <authorList>
            <person name="Kim S."/>
            <person name="Heo J."/>
            <person name="Kwon S.-W."/>
        </authorList>
    </citation>
    <scope>NUCLEOTIDE SEQUENCE [LARGE SCALE GENOMIC DNA]</scope>
    <source>
        <strain evidence="2 3">KACC 16571</strain>
    </source>
</reference>
<accession>A0ABY7T8X9</accession>
<feature type="chain" id="PRO_5045465912" description="DUF4421 domain-containing protein" evidence="1">
    <location>
        <begin position="22"/>
        <end position="344"/>
    </location>
</feature>
<protein>
    <recommendedName>
        <fullName evidence="4">DUF4421 domain-containing protein</fullName>
    </recommendedName>
</protein>
<gene>
    <name evidence="2" type="ORF">PQO05_03175</name>
</gene>